<reference evidence="1" key="1">
    <citation type="submission" date="2021-02" db="EMBL/GenBank/DDBJ databases">
        <authorList>
            <person name="Nowell W R."/>
        </authorList>
    </citation>
    <scope>NUCLEOTIDE SEQUENCE</scope>
</reference>
<dbReference type="EMBL" id="CAJNOQ010003808">
    <property type="protein sequence ID" value="CAF1030511.1"/>
    <property type="molecule type" value="Genomic_DNA"/>
</dbReference>
<dbReference type="Proteomes" id="UP000681722">
    <property type="component" value="Unassembled WGS sequence"/>
</dbReference>
<evidence type="ECO:0000313" key="2">
    <source>
        <dbReference type="EMBL" id="CAF3801420.1"/>
    </source>
</evidence>
<dbReference type="Proteomes" id="UP000663829">
    <property type="component" value="Unassembled WGS sequence"/>
</dbReference>
<keyword evidence="3" id="KW-1185">Reference proteome</keyword>
<sequence>MTELILPFDIAHRVLSGTLISKDGTALTKRSKSNWWRKVCLPSETSISPQLAIVIKNVGYDFQSFCEDLKAEYPGVEKVVRLRHKDQFETKLVKGELNNRETRDKILERGKTNVNYISYDVDEYIG</sequence>
<evidence type="ECO:0000313" key="1">
    <source>
        <dbReference type="EMBL" id="CAF1030511.1"/>
    </source>
</evidence>
<comment type="caution">
    <text evidence="1">The sequence shown here is derived from an EMBL/GenBank/DDBJ whole genome shotgun (WGS) entry which is preliminary data.</text>
</comment>
<protein>
    <submittedName>
        <fullName evidence="1">Uncharacterized protein</fullName>
    </submittedName>
</protein>
<evidence type="ECO:0000313" key="3">
    <source>
        <dbReference type="Proteomes" id="UP000663829"/>
    </source>
</evidence>
<dbReference type="EMBL" id="CAJOBC010003808">
    <property type="protein sequence ID" value="CAF3801420.1"/>
    <property type="molecule type" value="Genomic_DNA"/>
</dbReference>
<name>A0A814IZT4_9BILA</name>
<gene>
    <name evidence="1" type="ORF">GPM918_LOCUS15255</name>
    <name evidence="2" type="ORF">SRO942_LOCUS15255</name>
</gene>
<dbReference type="AlphaFoldDB" id="A0A814IZT4"/>
<accession>A0A814IZT4</accession>
<proteinExistence type="predicted"/>
<organism evidence="1 3">
    <name type="scientific">Didymodactylos carnosus</name>
    <dbReference type="NCBI Taxonomy" id="1234261"/>
    <lineage>
        <taxon>Eukaryota</taxon>
        <taxon>Metazoa</taxon>
        <taxon>Spiralia</taxon>
        <taxon>Gnathifera</taxon>
        <taxon>Rotifera</taxon>
        <taxon>Eurotatoria</taxon>
        <taxon>Bdelloidea</taxon>
        <taxon>Philodinida</taxon>
        <taxon>Philodinidae</taxon>
        <taxon>Didymodactylos</taxon>
    </lineage>
</organism>